<name>A0ACC2YJC0_9PEZI</name>
<proteinExistence type="predicted"/>
<dbReference type="EMBL" id="JAPDRP010000027">
    <property type="protein sequence ID" value="KAJ9635427.1"/>
    <property type="molecule type" value="Genomic_DNA"/>
</dbReference>
<evidence type="ECO:0000313" key="2">
    <source>
        <dbReference type="Proteomes" id="UP001172680"/>
    </source>
</evidence>
<evidence type="ECO:0000313" key="1">
    <source>
        <dbReference type="EMBL" id="KAJ9635427.1"/>
    </source>
</evidence>
<keyword evidence="2" id="KW-1185">Reference proteome</keyword>
<comment type="caution">
    <text evidence="1">The sequence shown here is derived from an EMBL/GenBank/DDBJ whole genome shotgun (WGS) entry which is preliminary data.</text>
</comment>
<accession>A0ACC2YJC0</accession>
<keyword evidence="1" id="KW-0418">Kinase</keyword>
<reference evidence="1" key="1">
    <citation type="submission" date="2022-10" db="EMBL/GenBank/DDBJ databases">
        <title>Culturing micro-colonial fungi from biological soil crusts in the Mojave desert and describing Neophaeococcomyces mojavensis, and introducing the new genera and species Taxawa tesnikishii.</title>
        <authorList>
            <person name="Kurbessoian T."/>
            <person name="Stajich J.E."/>
        </authorList>
    </citation>
    <scope>NUCLEOTIDE SEQUENCE</scope>
    <source>
        <strain evidence="1">JES_115</strain>
    </source>
</reference>
<protein>
    <submittedName>
        <fullName evidence="1">Serine/threonine-protein kinase gin4</fullName>
        <ecNumber evidence="1">2.7.11.1</ecNumber>
    </submittedName>
</protein>
<dbReference type="Proteomes" id="UP001172680">
    <property type="component" value="Unassembled WGS sequence"/>
</dbReference>
<gene>
    <name evidence="1" type="primary">GIN4</name>
    <name evidence="1" type="ORF">H2199_008430</name>
</gene>
<keyword evidence="1" id="KW-0808">Transferase</keyword>
<organism evidence="1 2">
    <name type="scientific">Coniosporium tulheliwenetii</name>
    <dbReference type="NCBI Taxonomy" id="3383036"/>
    <lineage>
        <taxon>Eukaryota</taxon>
        <taxon>Fungi</taxon>
        <taxon>Dikarya</taxon>
        <taxon>Ascomycota</taxon>
        <taxon>Pezizomycotina</taxon>
        <taxon>Dothideomycetes</taxon>
        <taxon>Dothideomycetes incertae sedis</taxon>
        <taxon>Coniosporium</taxon>
    </lineage>
</organism>
<sequence length="1373" mass="152964">MDRRNAQERPPSRRTPLGDATSRANASTPVRSHVKGQSLSPSPGLPPRNESIVPAANGTLTVRNPTVSPVNKRLSNIIDKEQRDTKRDSAISNVSTNASDTGRRRKRNIGPWQLGMTVGSGGCSRVRLVRHTVTGQWAAAKIISKAMAETVRAQSLANLVKSAEQDPGLIGKGRVIPFGLEREIVIMKLLEHKNIVRLYDVWENRNELYLIMEYVEGGELFGYIAENGSLNEMEVVYLFRQIIAALLYCHRIHIHHRDLKPENILLDRRTMEIKLVDFGMAALQPEGRYLSTPCGSPHYAAPEVLRAGAYDGGQADVWSCGVILYVMLTGTPPFNFPGDAQHLRRLFAAIAVANYVMPDDISREAQDLIYNILMPDPKRRISIEAIWDHPFLNKYNAEFGYSAEQSRKEHWIGPRPRIQDWKILKKEEIDREVLRNMRTLWHSEKEEALIQKLTSNEANHEKYFYTALMKHRDEHLENYTGNPGGVGYSASDHHHAKLMPGEEDPPPLPTGTHQRSKSAFSILNDEHLQSRHNLHEPFPSGASYDPFRASREPSLAHKKGYMNVTVHRGSSSGAKKRKSATIKPGSLRVEALRANSQRNSTLSSTPGSTRRSTKHYPGITRSSMSRSSLASSMYPSSPPIIISGPHKRGVSFSHLRRSSTASALTSRLVSDATQDTPEQLRSQRISKRDPTIVRPGEASSPVTQPKGIIRFRKEKETVQVTTPGIRVRKHPTDNRILEHEARKASTELGKFCEEAFNQSSVDSSARTSVTDRPTPYSDCDTPPSSVGPSPYAANKLLRPSYQNRPLPPLPVDSPNTYAQRELAQTRERLAIRYAEEGGETLEGMISQLDNLLRPAGKFSVADKHRIASASHAEHLRYPSHLPPIEEDGRFPDADESLLPKERNRGYRAVTEPFSRRPAQPASKYVDHNTIRLVDPSSPTPIAPLNIRKRSAEKVTPQAVPDGNREPRRNIVTALGSISANARNSYRASQDFSTASAAAVNKENANPSNSNKEGPASRKRSWFRRKTSNPEEKHDPQARIPEPWRISPDRTNKQQPPILVQQTSQSSNRTSTASSEFSIRPAEAEKSEKKGSLFGKMFGKKGGEKKDYISNTLELGSPTNCSTPSLTSAFDLAESDDPSTGARRIEAQNWLSRFLHIKPASRVLCFQVGRGRARTELVRLLRDWKRFGVKDVTFDRRTNVVGASVDKANHLKIKPVTFIAELYVVLEHGRRAQLCLARFTQTKGAASSFKKVVEIVEDVFKARGLLIEEEERKRAVAEVLGVGRRVDCFGFGIWEMESVGAGGGFWWRLLVLRGARAMGGTRDTNMRYPSRVSIGRLDGQSDVGLSIVVGFPGGHLAFCGLHSTLAYRTYGASV</sequence>
<dbReference type="EC" id="2.7.11.1" evidence="1"/>